<reference evidence="8 9" key="1">
    <citation type="submission" date="2019-06" db="EMBL/GenBank/DDBJ databases">
        <title>A novel species of marine bacteria.</title>
        <authorList>
            <person name="Wang Y."/>
        </authorList>
    </citation>
    <scope>NUCLEOTIDE SEQUENCE [LARGE SCALE GENOMIC DNA]</scope>
    <source>
        <strain evidence="8 9">MA1-10</strain>
    </source>
</reference>
<feature type="domain" description="Flagellar motor switch protein FliN-like C-terminal" evidence="7">
    <location>
        <begin position="223"/>
        <end position="286"/>
    </location>
</feature>
<evidence type="ECO:0000256" key="1">
    <source>
        <dbReference type="ARBA" id="ARBA00004202"/>
    </source>
</evidence>
<accession>A0A545SM11</accession>
<evidence type="ECO:0000313" key="9">
    <source>
        <dbReference type="Proteomes" id="UP000315816"/>
    </source>
</evidence>
<keyword evidence="9" id="KW-1185">Reference proteome</keyword>
<proteinExistence type="predicted"/>
<dbReference type="GO" id="GO:0005886">
    <property type="term" value="C:plasma membrane"/>
    <property type="evidence" value="ECO:0007669"/>
    <property type="project" value="UniProtKB-SubCell"/>
</dbReference>
<comment type="caution">
    <text evidence="8">The sequence shown here is derived from an EMBL/GenBank/DDBJ whole genome shotgun (WGS) entry which is preliminary data.</text>
</comment>
<dbReference type="RefSeq" id="WP_142854624.1">
    <property type="nucleotide sequence ID" value="NZ_FXWW01000007.1"/>
</dbReference>
<organism evidence="8 9">
    <name type="scientific">Aliiroseovarius halocynthiae</name>
    <dbReference type="NCBI Taxonomy" id="985055"/>
    <lineage>
        <taxon>Bacteria</taxon>
        <taxon>Pseudomonadati</taxon>
        <taxon>Pseudomonadota</taxon>
        <taxon>Alphaproteobacteria</taxon>
        <taxon>Rhodobacterales</taxon>
        <taxon>Paracoccaceae</taxon>
        <taxon>Aliiroseovarius</taxon>
    </lineage>
</organism>
<keyword evidence="3" id="KW-0145">Chemotaxis</keyword>
<dbReference type="AlphaFoldDB" id="A0A545SM11"/>
<dbReference type="Proteomes" id="UP000315816">
    <property type="component" value="Unassembled WGS sequence"/>
</dbReference>
<comment type="function">
    <text evidence="6">FliM is one of three proteins (FliG, FliN, FliM) that forms the rotor-mounted switch complex (C ring), located at the base of the basal body. This complex interacts with the CheY and CheZ chemotaxis proteins, in addition to contacting components of the motor that determine the direction of flagellar rotation.</text>
</comment>
<keyword evidence="2" id="KW-1003">Cell membrane</keyword>
<sequence length="324" mass="34083">MADPDTFSVMQRKAGAGRPPSAICPISVTGALGNALRRTGQDVAGTVLAPQSISEGKAVLDDVLADLPEQGLICMVEGPDSSFGMVILDSTVVTGLVEALTIGKVTSAAAPDRAPTRTDAAICADFVDRMLECFEVEVQEAALDIAPRVSGFRYALPLMDPQTISLTLNNVIYRTLRVELDLAGGAKQGALSLILPFDAPIKPMQGKGSGDSMRTIADVAMTCHAELRANLHQIQMPVADITNLEVGMVFPVPLQALRHVDLLDSKGEVVTICRLGQMDGQRALRIGGGTLLDISPETTLSRNVTAGSEAAAVPPMAHPETPEH</sequence>
<dbReference type="Gene3D" id="3.40.1550.10">
    <property type="entry name" value="CheC-like"/>
    <property type="match status" value="1"/>
</dbReference>
<evidence type="ECO:0000313" key="8">
    <source>
        <dbReference type="EMBL" id="TQV66014.1"/>
    </source>
</evidence>
<dbReference type="InterPro" id="IPR028976">
    <property type="entry name" value="CheC-like_sf"/>
</dbReference>
<keyword evidence="5" id="KW-0472">Membrane</keyword>
<evidence type="ECO:0000256" key="3">
    <source>
        <dbReference type="ARBA" id="ARBA00022500"/>
    </source>
</evidence>
<dbReference type="GO" id="GO:0006935">
    <property type="term" value="P:chemotaxis"/>
    <property type="evidence" value="ECO:0007669"/>
    <property type="project" value="UniProtKB-KW"/>
</dbReference>
<evidence type="ECO:0000259" key="7">
    <source>
        <dbReference type="Pfam" id="PF01052"/>
    </source>
</evidence>
<dbReference type="Pfam" id="PF01052">
    <property type="entry name" value="FliMN_C"/>
    <property type="match status" value="1"/>
</dbReference>
<dbReference type="EMBL" id="VICH01000012">
    <property type="protein sequence ID" value="TQV66014.1"/>
    <property type="molecule type" value="Genomic_DNA"/>
</dbReference>
<keyword evidence="4" id="KW-0283">Flagellar rotation</keyword>
<evidence type="ECO:0000256" key="6">
    <source>
        <dbReference type="ARBA" id="ARBA00025044"/>
    </source>
</evidence>
<dbReference type="GO" id="GO:0097588">
    <property type="term" value="P:archaeal or bacterial-type flagellum-dependent cell motility"/>
    <property type="evidence" value="ECO:0007669"/>
    <property type="project" value="UniProtKB-KW"/>
</dbReference>
<evidence type="ECO:0000256" key="2">
    <source>
        <dbReference type="ARBA" id="ARBA00022475"/>
    </source>
</evidence>
<dbReference type="Gene3D" id="2.30.330.10">
    <property type="entry name" value="SpoA-like"/>
    <property type="match status" value="1"/>
</dbReference>
<dbReference type="OrthoDB" id="7824563at2"/>
<dbReference type="InterPro" id="IPR036429">
    <property type="entry name" value="SpoA-like_sf"/>
</dbReference>
<dbReference type="SUPFAM" id="SSF101801">
    <property type="entry name" value="Surface presentation of antigens (SPOA)"/>
    <property type="match status" value="1"/>
</dbReference>
<evidence type="ECO:0000256" key="4">
    <source>
        <dbReference type="ARBA" id="ARBA00022779"/>
    </source>
</evidence>
<protein>
    <recommendedName>
        <fullName evidence="7">Flagellar motor switch protein FliN-like C-terminal domain-containing protein</fullName>
    </recommendedName>
</protein>
<dbReference type="InterPro" id="IPR001543">
    <property type="entry name" value="FliN-like_C"/>
</dbReference>
<gene>
    <name evidence="8" type="ORF">FIL88_14665</name>
</gene>
<name>A0A545SM11_9RHOB</name>
<evidence type="ECO:0000256" key="5">
    <source>
        <dbReference type="ARBA" id="ARBA00023136"/>
    </source>
</evidence>
<comment type="subcellular location">
    <subcellularLocation>
        <location evidence="1">Cell membrane</location>
        <topology evidence="1">Peripheral membrane protein</topology>
    </subcellularLocation>
</comment>